<evidence type="ECO:0008006" key="5">
    <source>
        <dbReference type="Google" id="ProtNLM"/>
    </source>
</evidence>
<dbReference type="GO" id="GO:0000976">
    <property type="term" value="F:transcription cis-regulatory region binding"/>
    <property type="evidence" value="ECO:0007669"/>
    <property type="project" value="TreeGrafter"/>
</dbReference>
<dbReference type="PANTHER" id="PTHR33202:SF7">
    <property type="entry name" value="FERRIC UPTAKE REGULATION PROTEIN"/>
    <property type="match status" value="1"/>
</dbReference>
<feature type="binding site" evidence="2">
    <location>
        <position position="87"/>
    </location>
    <ligand>
        <name>Fe cation</name>
        <dbReference type="ChEBI" id="CHEBI:24875"/>
    </ligand>
</feature>
<feature type="binding site" evidence="1">
    <location>
        <position position="98"/>
    </location>
    <ligand>
        <name>Zn(2+)</name>
        <dbReference type="ChEBI" id="CHEBI:29105"/>
    </ligand>
</feature>
<dbReference type="InterPro" id="IPR002481">
    <property type="entry name" value="FUR"/>
</dbReference>
<protein>
    <recommendedName>
        <fullName evidence="5">Ferric uptake regulation protein</fullName>
    </recommendedName>
</protein>
<dbReference type="GO" id="GO:0003700">
    <property type="term" value="F:DNA-binding transcription factor activity"/>
    <property type="evidence" value="ECO:0007669"/>
    <property type="project" value="InterPro"/>
</dbReference>
<dbReference type="Proteomes" id="UP000226525">
    <property type="component" value="Unassembled WGS sequence"/>
</dbReference>
<keyword evidence="1" id="KW-0479">Metal-binding</keyword>
<evidence type="ECO:0000256" key="1">
    <source>
        <dbReference type="PIRSR" id="PIRSR602481-1"/>
    </source>
</evidence>
<sequence>MESTLAEKLLREVSLSITRQRLAVLELFLKEEHPMTPHEVREILDDQERVDQVTIYRVLEALVRTRILTQVPSTDRNSYYCLAERLHGLHAHLYCNLCHRMLCVESPVSAGTTERGKELHVVLSGTCTRCDEEVPDSTI</sequence>
<name>A0A2D6YNB8_9DELT</name>
<dbReference type="GO" id="GO:1900376">
    <property type="term" value="P:regulation of secondary metabolite biosynthetic process"/>
    <property type="evidence" value="ECO:0007669"/>
    <property type="project" value="TreeGrafter"/>
</dbReference>
<evidence type="ECO:0000313" key="3">
    <source>
        <dbReference type="EMBL" id="MAH64696.1"/>
    </source>
</evidence>
<dbReference type="Pfam" id="PF01475">
    <property type="entry name" value="FUR"/>
    <property type="match status" value="1"/>
</dbReference>
<dbReference type="PANTHER" id="PTHR33202">
    <property type="entry name" value="ZINC UPTAKE REGULATION PROTEIN"/>
    <property type="match status" value="1"/>
</dbReference>
<proteinExistence type="predicted"/>
<dbReference type="Gene3D" id="1.10.10.10">
    <property type="entry name" value="Winged helix-like DNA-binding domain superfamily/Winged helix DNA-binding domain"/>
    <property type="match status" value="1"/>
</dbReference>
<comment type="caution">
    <text evidence="3">The sequence shown here is derived from an EMBL/GenBank/DDBJ whole genome shotgun (WGS) entry which is preliminary data.</text>
</comment>
<gene>
    <name evidence="3" type="ORF">CMN54_14895</name>
</gene>
<dbReference type="GO" id="GO:0008270">
    <property type="term" value="F:zinc ion binding"/>
    <property type="evidence" value="ECO:0007669"/>
    <property type="project" value="TreeGrafter"/>
</dbReference>
<dbReference type="GO" id="GO:0045892">
    <property type="term" value="P:negative regulation of DNA-templated transcription"/>
    <property type="evidence" value="ECO:0007669"/>
    <property type="project" value="TreeGrafter"/>
</dbReference>
<evidence type="ECO:0000256" key="2">
    <source>
        <dbReference type="PIRSR" id="PIRSR602481-2"/>
    </source>
</evidence>
<dbReference type="InterPro" id="IPR036388">
    <property type="entry name" value="WH-like_DNA-bd_sf"/>
</dbReference>
<dbReference type="AlphaFoldDB" id="A0A2D6YNB8"/>
<comment type="cofactor">
    <cofactor evidence="2">
        <name>Mn(2+)</name>
        <dbReference type="ChEBI" id="CHEBI:29035"/>
    </cofactor>
    <cofactor evidence="2">
        <name>Fe(2+)</name>
        <dbReference type="ChEBI" id="CHEBI:29033"/>
    </cofactor>
    <text evidence="2">Binds 1 Mn(2+) or Fe(2+) ion per subunit.</text>
</comment>
<evidence type="ECO:0000313" key="4">
    <source>
        <dbReference type="Proteomes" id="UP000226525"/>
    </source>
</evidence>
<keyword evidence="1" id="KW-0862">Zinc</keyword>
<reference evidence="4" key="1">
    <citation type="submission" date="2017-09" db="EMBL/GenBank/DDBJ databases">
        <title>The Reconstruction of 2,631 Draft Metagenome-Assembled Genomes from the Global Oceans.</title>
        <authorList>
            <person name="Tully B.J."/>
            <person name="Graham E.D."/>
            <person name="Heidelberg J.F."/>
        </authorList>
    </citation>
    <scope>NUCLEOTIDE SEQUENCE [LARGE SCALE GENOMIC DNA]</scope>
</reference>
<dbReference type="EMBL" id="NZEX01000181">
    <property type="protein sequence ID" value="MAH64696.1"/>
    <property type="molecule type" value="Genomic_DNA"/>
</dbReference>
<accession>A0A2D6YNB8</accession>
<dbReference type="SUPFAM" id="SSF46785">
    <property type="entry name" value="Winged helix' DNA-binding domain"/>
    <property type="match status" value="1"/>
</dbReference>
<comment type="cofactor">
    <cofactor evidence="1">
        <name>Zn(2+)</name>
        <dbReference type="ChEBI" id="CHEBI:29105"/>
    </cofactor>
    <text evidence="1">Binds 1 zinc ion per subunit.</text>
</comment>
<keyword evidence="2" id="KW-0408">Iron</keyword>
<feature type="binding site" evidence="1">
    <location>
        <position position="95"/>
    </location>
    <ligand>
        <name>Zn(2+)</name>
        <dbReference type="ChEBI" id="CHEBI:29105"/>
    </ligand>
</feature>
<organism evidence="3 4">
    <name type="scientific">SAR324 cluster bacterium</name>
    <dbReference type="NCBI Taxonomy" id="2024889"/>
    <lineage>
        <taxon>Bacteria</taxon>
        <taxon>Deltaproteobacteria</taxon>
        <taxon>SAR324 cluster</taxon>
    </lineage>
</organism>
<dbReference type="InterPro" id="IPR036390">
    <property type="entry name" value="WH_DNA-bd_sf"/>
</dbReference>